<reference evidence="1 2" key="1">
    <citation type="journal article" date="2020" name="ISME J.">
        <title>Uncovering the hidden diversity of litter-decomposition mechanisms in mushroom-forming fungi.</title>
        <authorList>
            <person name="Floudas D."/>
            <person name="Bentzer J."/>
            <person name="Ahren D."/>
            <person name="Johansson T."/>
            <person name="Persson P."/>
            <person name="Tunlid A."/>
        </authorList>
    </citation>
    <scope>NUCLEOTIDE SEQUENCE [LARGE SCALE GENOMIC DNA]</scope>
    <source>
        <strain evidence="1 2">CBS 146.42</strain>
    </source>
</reference>
<evidence type="ECO:0000313" key="1">
    <source>
        <dbReference type="EMBL" id="KAF5351641.1"/>
    </source>
</evidence>
<gene>
    <name evidence="1" type="ORF">D9756_007544</name>
</gene>
<evidence type="ECO:0000313" key="2">
    <source>
        <dbReference type="Proteomes" id="UP000559027"/>
    </source>
</evidence>
<accession>A0A8H5FWF1</accession>
<dbReference type="AlphaFoldDB" id="A0A8H5FWF1"/>
<proteinExistence type="predicted"/>
<dbReference type="Proteomes" id="UP000559027">
    <property type="component" value="Unassembled WGS sequence"/>
</dbReference>
<comment type="caution">
    <text evidence="1">The sequence shown here is derived from an EMBL/GenBank/DDBJ whole genome shotgun (WGS) entry which is preliminary data.</text>
</comment>
<organism evidence="1 2">
    <name type="scientific">Leucocoprinus leucothites</name>
    <dbReference type="NCBI Taxonomy" id="201217"/>
    <lineage>
        <taxon>Eukaryota</taxon>
        <taxon>Fungi</taxon>
        <taxon>Dikarya</taxon>
        <taxon>Basidiomycota</taxon>
        <taxon>Agaricomycotina</taxon>
        <taxon>Agaricomycetes</taxon>
        <taxon>Agaricomycetidae</taxon>
        <taxon>Agaricales</taxon>
        <taxon>Agaricineae</taxon>
        <taxon>Agaricaceae</taxon>
        <taxon>Leucocoprinus</taxon>
    </lineage>
</organism>
<dbReference type="EMBL" id="JAACJO010000012">
    <property type="protein sequence ID" value="KAF5351641.1"/>
    <property type="molecule type" value="Genomic_DNA"/>
</dbReference>
<sequence length="174" mass="19368">MASTEQVDLNEPHAPRENAIEAFNAVLPQIKNEIIKSRKDWDKHEPRMWSRAAELSDDELTKFTIENDLISVRSIVSQVLRVTSIHPYCTIQSSGAYASDVSDLRCCVTAIVPFFYNYAMTPEHTNRSGVVQRPMGTSSLGRSESLQSMTLRAKALSTSGMTLLFAAPSVILDF</sequence>
<protein>
    <submittedName>
        <fullName evidence="1">Uncharacterized protein</fullName>
    </submittedName>
</protein>
<name>A0A8H5FWF1_9AGAR</name>
<keyword evidence="2" id="KW-1185">Reference proteome</keyword>